<name>A0A930HCK4_9FIRM</name>
<protein>
    <recommendedName>
        <fullName evidence="4">Lipoprotein</fullName>
    </recommendedName>
</protein>
<proteinExistence type="predicted"/>
<dbReference type="Proteomes" id="UP000722050">
    <property type="component" value="Unassembled WGS sequence"/>
</dbReference>
<keyword evidence="1" id="KW-0732">Signal</keyword>
<evidence type="ECO:0000313" key="3">
    <source>
        <dbReference type="Proteomes" id="UP000722050"/>
    </source>
</evidence>
<gene>
    <name evidence="2" type="ORF">HXM71_02225</name>
</gene>
<feature type="chain" id="PRO_5038646371" description="Lipoprotein" evidence="1">
    <location>
        <begin position="25"/>
        <end position="279"/>
    </location>
</feature>
<dbReference type="PROSITE" id="PS51257">
    <property type="entry name" value="PROKAR_LIPOPROTEIN"/>
    <property type="match status" value="1"/>
</dbReference>
<evidence type="ECO:0000256" key="1">
    <source>
        <dbReference type="SAM" id="SignalP"/>
    </source>
</evidence>
<evidence type="ECO:0000313" key="2">
    <source>
        <dbReference type="EMBL" id="MBF1351923.1"/>
    </source>
</evidence>
<evidence type="ECO:0008006" key="4">
    <source>
        <dbReference type="Google" id="ProtNLM"/>
    </source>
</evidence>
<feature type="signal peptide" evidence="1">
    <location>
        <begin position="1"/>
        <end position="24"/>
    </location>
</feature>
<sequence length="279" mass="31062">MNTKMKLRSAIAILLSALLILSIAGCSKKVPKKEEKKPPKPKKVTEKQAKNRKAAYSAYKTIIEQNATAIKAYSWQTVPGKDTYNARGIDRPIALCDIDGDNVPELFFFTANNEFDAQMHIYTFNGQEAVELSYDGFNEGAYSGKFADQQAAAGTSYVVYKGKDANTLYIYYSNGDDYMQYNVHKYVMKNSKLELVETISDLVGQGDSGNTVDIYKRNGKTVSGAQGAKSFTNSSAQFDKAIIFSTYREENNVSIWKKFSFDRALCISYDQAIAKLSGK</sequence>
<organism evidence="2 3">
    <name type="scientific">Mogibacterium diversum</name>
    <dbReference type="NCBI Taxonomy" id="114527"/>
    <lineage>
        <taxon>Bacteria</taxon>
        <taxon>Bacillati</taxon>
        <taxon>Bacillota</taxon>
        <taxon>Clostridia</taxon>
        <taxon>Peptostreptococcales</taxon>
        <taxon>Anaerovoracaceae</taxon>
        <taxon>Mogibacterium</taxon>
    </lineage>
</organism>
<dbReference type="AlphaFoldDB" id="A0A930HCK4"/>
<dbReference type="EMBL" id="JABZQH010000048">
    <property type="protein sequence ID" value="MBF1351923.1"/>
    <property type="molecule type" value="Genomic_DNA"/>
</dbReference>
<accession>A0A930HCK4</accession>
<reference evidence="2" key="1">
    <citation type="submission" date="2020-04" db="EMBL/GenBank/DDBJ databases">
        <title>Deep metagenomics examines the oral microbiome during advanced dental caries in children, revealing novel taxa and co-occurrences with host molecules.</title>
        <authorList>
            <person name="Baker J.L."/>
            <person name="Morton J.T."/>
            <person name="Dinis M."/>
            <person name="Alvarez R."/>
            <person name="Tran N.C."/>
            <person name="Knight R."/>
            <person name="Edlund A."/>
        </authorList>
    </citation>
    <scope>NUCLEOTIDE SEQUENCE</scope>
    <source>
        <strain evidence="2">JCVI_24_bin.8</strain>
    </source>
</reference>
<comment type="caution">
    <text evidence="2">The sequence shown here is derived from an EMBL/GenBank/DDBJ whole genome shotgun (WGS) entry which is preliminary data.</text>
</comment>